<evidence type="ECO:0000256" key="1">
    <source>
        <dbReference type="ARBA" id="ARBA00022723"/>
    </source>
</evidence>
<dbReference type="AlphaFoldDB" id="A0A8T3DVP1"/>
<protein>
    <recommendedName>
        <fullName evidence="6">RING-type domain-containing protein</fullName>
    </recommendedName>
</protein>
<name>A0A8T3DVP1_9TELE</name>
<proteinExistence type="predicted"/>
<dbReference type="EMBL" id="JAERUA010000003">
    <property type="protein sequence ID" value="KAI1901439.1"/>
    <property type="molecule type" value="Genomic_DNA"/>
</dbReference>
<dbReference type="SMART" id="SM00184">
    <property type="entry name" value="RING"/>
    <property type="match status" value="1"/>
</dbReference>
<accession>A0A8T3DVP1</accession>
<evidence type="ECO:0000256" key="2">
    <source>
        <dbReference type="ARBA" id="ARBA00022771"/>
    </source>
</evidence>
<dbReference type="InterPro" id="IPR001841">
    <property type="entry name" value="Znf_RING"/>
</dbReference>
<dbReference type="Gene3D" id="3.30.40.10">
    <property type="entry name" value="Zinc/RING finger domain, C3HC4 (zinc finger)"/>
    <property type="match status" value="1"/>
</dbReference>
<feature type="region of interest" description="Disordered" evidence="5">
    <location>
        <begin position="116"/>
        <end position="178"/>
    </location>
</feature>
<gene>
    <name evidence="7" type="ORF">AGOR_G00034450</name>
</gene>
<keyword evidence="3" id="KW-0862">Zinc</keyword>
<evidence type="ECO:0000313" key="7">
    <source>
        <dbReference type="EMBL" id="KAI1901439.1"/>
    </source>
</evidence>
<evidence type="ECO:0000313" key="8">
    <source>
        <dbReference type="Proteomes" id="UP000829720"/>
    </source>
</evidence>
<dbReference type="GO" id="GO:0008270">
    <property type="term" value="F:zinc ion binding"/>
    <property type="evidence" value="ECO:0007669"/>
    <property type="project" value="UniProtKB-KW"/>
</dbReference>
<evidence type="ECO:0000256" key="4">
    <source>
        <dbReference type="PROSITE-ProRule" id="PRU00175"/>
    </source>
</evidence>
<feature type="domain" description="RING-type" evidence="6">
    <location>
        <begin position="61"/>
        <end position="108"/>
    </location>
</feature>
<dbReference type="InterPro" id="IPR013083">
    <property type="entry name" value="Znf_RING/FYVE/PHD"/>
</dbReference>
<dbReference type="Proteomes" id="UP000829720">
    <property type="component" value="Unassembled WGS sequence"/>
</dbReference>
<keyword evidence="2 4" id="KW-0863">Zinc-finger</keyword>
<evidence type="ECO:0000256" key="3">
    <source>
        <dbReference type="ARBA" id="ARBA00022833"/>
    </source>
</evidence>
<evidence type="ECO:0000259" key="6">
    <source>
        <dbReference type="PROSITE" id="PS50089"/>
    </source>
</evidence>
<evidence type="ECO:0000256" key="5">
    <source>
        <dbReference type="SAM" id="MobiDB-lite"/>
    </source>
</evidence>
<feature type="compositionally biased region" description="Polar residues" evidence="5">
    <location>
        <begin position="163"/>
        <end position="178"/>
    </location>
</feature>
<comment type="caution">
    <text evidence="7">The sequence shown here is derived from an EMBL/GenBank/DDBJ whole genome shotgun (WGS) entry which is preliminary data.</text>
</comment>
<keyword evidence="1" id="KW-0479">Metal-binding</keyword>
<dbReference type="SUPFAM" id="SSF57850">
    <property type="entry name" value="RING/U-box"/>
    <property type="match status" value="1"/>
</dbReference>
<dbReference type="OrthoDB" id="5588846at2759"/>
<organism evidence="7 8">
    <name type="scientific">Albula goreensis</name>
    <dbReference type="NCBI Taxonomy" id="1534307"/>
    <lineage>
        <taxon>Eukaryota</taxon>
        <taxon>Metazoa</taxon>
        <taxon>Chordata</taxon>
        <taxon>Craniata</taxon>
        <taxon>Vertebrata</taxon>
        <taxon>Euteleostomi</taxon>
        <taxon>Actinopterygii</taxon>
        <taxon>Neopterygii</taxon>
        <taxon>Teleostei</taxon>
        <taxon>Albuliformes</taxon>
        <taxon>Albulidae</taxon>
        <taxon>Albula</taxon>
    </lineage>
</organism>
<reference evidence="7" key="1">
    <citation type="submission" date="2021-01" db="EMBL/GenBank/DDBJ databases">
        <authorList>
            <person name="Zahm M."/>
            <person name="Roques C."/>
            <person name="Cabau C."/>
            <person name="Klopp C."/>
            <person name="Donnadieu C."/>
            <person name="Jouanno E."/>
            <person name="Lampietro C."/>
            <person name="Louis A."/>
            <person name="Herpin A."/>
            <person name="Echchiki A."/>
            <person name="Berthelot C."/>
            <person name="Parey E."/>
            <person name="Roest-Crollius H."/>
            <person name="Braasch I."/>
            <person name="Postlethwait J."/>
            <person name="Bobe J."/>
            <person name="Montfort J."/>
            <person name="Bouchez O."/>
            <person name="Begum T."/>
            <person name="Mejri S."/>
            <person name="Adams A."/>
            <person name="Chen W.-J."/>
            <person name="Guiguen Y."/>
        </authorList>
    </citation>
    <scope>NUCLEOTIDE SEQUENCE</scope>
    <source>
        <tissue evidence="7">Blood</tissue>
    </source>
</reference>
<dbReference type="PROSITE" id="PS50089">
    <property type="entry name" value="ZF_RING_2"/>
    <property type="match status" value="1"/>
</dbReference>
<sequence>MTGDGMDLLRRIFSAIGFDCLRRAPSSMPSTRVKAGVAQATSAEGGSQSCGSSLGPEQPHCQCCIAFDVRLKRLACGHQYCDPCTDRIVNQAFQDIEGLSDYPCPMCQSIRRLGGEVPNPTRPRSHSGVSCSDVPRAGTPQESLRDQVIRGGGGGGGGGAAQRLNTTIGGQGRCDSQV</sequence>
<feature type="compositionally biased region" description="Gly residues" evidence="5">
    <location>
        <begin position="150"/>
        <end position="160"/>
    </location>
</feature>
<keyword evidence="8" id="KW-1185">Reference proteome</keyword>